<keyword evidence="1 3" id="KW-0378">Hydrolase</keyword>
<evidence type="ECO:0000259" key="2">
    <source>
        <dbReference type="Pfam" id="PF00326"/>
    </source>
</evidence>
<dbReference type="InterPro" id="IPR001375">
    <property type="entry name" value="Peptidase_S9_cat"/>
</dbReference>
<sequence>MEQSGVLFKPEGYDPSRRYPVIVHLYETKSENTNMFYTPEPTSSEINPVMYTSKGYVVFMPDIRYKVGWPGQSALNIVESGTRHLVGSGIADPEKIGIQGHSWGGYQVAYIITQSKLFRCACTETAVANMTSAYSGLRAGAGKPRMFMYESTQSRIGGTIWEMPDNYIKNSPLFYLDQVTTPLLSRHYDADEAVPYSQGLELFLGLKRLYKPVWMFNYKGEGHNIKKRDISIDWNRRMSEFFDYYLLDAGKPDWMDTNN</sequence>
<dbReference type="InterPro" id="IPR029058">
    <property type="entry name" value="AB_hydrolase_fold"/>
</dbReference>
<dbReference type="Pfam" id="PF00326">
    <property type="entry name" value="Peptidase_S9"/>
    <property type="match status" value="1"/>
</dbReference>
<dbReference type="PANTHER" id="PTHR42776">
    <property type="entry name" value="SERINE PEPTIDASE S9 FAMILY MEMBER"/>
    <property type="match status" value="1"/>
</dbReference>
<comment type="caution">
    <text evidence="3">The sequence shown here is derived from an EMBL/GenBank/DDBJ whole genome shotgun (WGS) entry which is preliminary data.</text>
</comment>
<gene>
    <name evidence="3" type="primary">dpp5_9</name>
    <name evidence="3" type="ORF">SDC9_92432</name>
</gene>
<dbReference type="EC" id="3.4.14.-" evidence="3"/>
<feature type="domain" description="Peptidase S9 prolyl oligopeptidase catalytic" evidence="2">
    <location>
        <begin position="78"/>
        <end position="246"/>
    </location>
</feature>
<dbReference type="GO" id="GO:0006508">
    <property type="term" value="P:proteolysis"/>
    <property type="evidence" value="ECO:0007669"/>
    <property type="project" value="InterPro"/>
</dbReference>
<evidence type="ECO:0000256" key="1">
    <source>
        <dbReference type="ARBA" id="ARBA00022801"/>
    </source>
</evidence>
<reference evidence="3" key="1">
    <citation type="submission" date="2019-08" db="EMBL/GenBank/DDBJ databases">
        <authorList>
            <person name="Kucharzyk K."/>
            <person name="Murdoch R.W."/>
            <person name="Higgins S."/>
            <person name="Loffler F."/>
        </authorList>
    </citation>
    <scope>NUCLEOTIDE SEQUENCE</scope>
</reference>
<name>A0A645A0J0_9ZZZZ</name>
<dbReference type="AlphaFoldDB" id="A0A645A0J0"/>
<protein>
    <submittedName>
        <fullName evidence="3">Dipeptidyl-peptidase 5</fullName>
        <ecNumber evidence="3">3.4.14.-</ecNumber>
    </submittedName>
</protein>
<evidence type="ECO:0000313" key="3">
    <source>
        <dbReference type="EMBL" id="MPM45741.1"/>
    </source>
</evidence>
<dbReference type="GO" id="GO:0004252">
    <property type="term" value="F:serine-type endopeptidase activity"/>
    <property type="evidence" value="ECO:0007669"/>
    <property type="project" value="TreeGrafter"/>
</dbReference>
<accession>A0A645A0J0</accession>
<dbReference type="PANTHER" id="PTHR42776:SF27">
    <property type="entry name" value="DIPEPTIDYL PEPTIDASE FAMILY MEMBER 6"/>
    <property type="match status" value="1"/>
</dbReference>
<proteinExistence type="predicted"/>
<dbReference type="SUPFAM" id="SSF53474">
    <property type="entry name" value="alpha/beta-Hydrolases"/>
    <property type="match status" value="1"/>
</dbReference>
<dbReference type="Gene3D" id="3.40.50.1820">
    <property type="entry name" value="alpha/beta hydrolase"/>
    <property type="match status" value="1"/>
</dbReference>
<dbReference type="EMBL" id="VSSQ01011000">
    <property type="protein sequence ID" value="MPM45741.1"/>
    <property type="molecule type" value="Genomic_DNA"/>
</dbReference>
<organism evidence="3">
    <name type="scientific">bioreactor metagenome</name>
    <dbReference type="NCBI Taxonomy" id="1076179"/>
    <lineage>
        <taxon>unclassified sequences</taxon>
        <taxon>metagenomes</taxon>
        <taxon>ecological metagenomes</taxon>
    </lineage>
</organism>